<dbReference type="SMART" id="SM00425">
    <property type="entry name" value="TBOX"/>
    <property type="match status" value="1"/>
</dbReference>
<keyword evidence="1" id="KW-0217">Developmental protein</keyword>
<dbReference type="EMBL" id="SCKG01000018">
    <property type="protein sequence ID" value="TDH00241.1"/>
    <property type="molecule type" value="Genomic_DNA"/>
</dbReference>
<feature type="compositionally biased region" description="Basic and acidic residues" evidence="8">
    <location>
        <begin position="1928"/>
        <end position="1949"/>
    </location>
</feature>
<feature type="compositionally biased region" description="Basic and acidic residues" evidence="8">
    <location>
        <begin position="11"/>
        <end position="23"/>
    </location>
</feature>
<accession>A0A484C8J1</accession>
<keyword evidence="3 6" id="KW-0238">DNA-binding</keyword>
<protein>
    <submittedName>
        <fullName evidence="11">Uncharacterized protein</fullName>
    </submittedName>
</protein>
<feature type="compositionally biased region" description="Polar residues" evidence="8">
    <location>
        <begin position="1823"/>
        <end position="1841"/>
    </location>
</feature>
<dbReference type="InterPro" id="IPR001699">
    <property type="entry name" value="TF_T-box"/>
</dbReference>
<dbReference type="Proteomes" id="UP000295070">
    <property type="component" value="Chromosome 18"/>
</dbReference>
<dbReference type="Pfam" id="PF16059">
    <property type="entry name" value="MGA_dom"/>
    <property type="match status" value="1"/>
</dbReference>
<evidence type="ECO:0000313" key="12">
    <source>
        <dbReference type="Proteomes" id="UP000295070"/>
    </source>
</evidence>
<dbReference type="InterPro" id="IPR011598">
    <property type="entry name" value="bHLH_dom"/>
</dbReference>
<dbReference type="Gene3D" id="4.10.280.10">
    <property type="entry name" value="Helix-loop-helix DNA-binding domain"/>
    <property type="match status" value="1"/>
</dbReference>
<feature type="region of interest" description="Disordered" evidence="8">
    <location>
        <begin position="2077"/>
        <end position="2201"/>
    </location>
</feature>
<evidence type="ECO:0000313" key="11">
    <source>
        <dbReference type="EMBL" id="TDH00241.1"/>
    </source>
</evidence>
<dbReference type="InterPro" id="IPR046360">
    <property type="entry name" value="T-box_DNA-bd"/>
</dbReference>
<dbReference type="CDD" id="cd20195">
    <property type="entry name" value="T-box_MGA-like"/>
    <property type="match status" value="1"/>
</dbReference>
<feature type="compositionally biased region" description="Basic residues" evidence="8">
    <location>
        <begin position="2098"/>
        <end position="2107"/>
    </location>
</feature>
<feature type="compositionally biased region" description="Polar residues" evidence="8">
    <location>
        <begin position="1285"/>
        <end position="1300"/>
    </location>
</feature>
<feature type="compositionally biased region" description="Polar residues" evidence="8">
    <location>
        <begin position="1769"/>
        <end position="1792"/>
    </location>
</feature>
<dbReference type="PANTHER" id="PTHR11267:SF104">
    <property type="entry name" value="T-BOX TRANSCRIPTION FACTOR TBX1"/>
    <property type="match status" value="1"/>
</dbReference>
<evidence type="ECO:0000259" key="10">
    <source>
        <dbReference type="PROSITE" id="PS50888"/>
    </source>
</evidence>
<feature type="region of interest" description="Disordered" evidence="8">
    <location>
        <begin position="806"/>
        <end position="829"/>
    </location>
</feature>
<feature type="region of interest" description="Disordered" evidence="8">
    <location>
        <begin position="464"/>
        <end position="487"/>
    </location>
</feature>
<feature type="compositionally biased region" description="Polar residues" evidence="8">
    <location>
        <begin position="1803"/>
        <end position="1815"/>
    </location>
</feature>
<keyword evidence="7" id="KW-0175">Coiled coil</keyword>
<organism evidence="11 12">
    <name type="scientific">Perca flavescens</name>
    <name type="common">American yellow perch</name>
    <name type="synonym">Morone flavescens</name>
    <dbReference type="NCBI Taxonomy" id="8167"/>
    <lineage>
        <taxon>Eukaryota</taxon>
        <taxon>Metazoa</taxon>
        <taxon>Chordata</taxon>
        <taxon>Craniata</taxon>
        <taxon>Vertebrata</taxon>
        <taxon>Euteleostomi</taxon>
        <taxon>Actinopterygii</taxon>
        <taxon>Neopterygii</taxon>
        <taxon>Teleostei</taxon>
        <taxon>Neoteleostei</taxon>
        <taxon>Acanthomorphata</taxon>
        <taxon>Eupercaria</taxon>
        <taxon>Perciformes</taxon>
        <taxon>Percoidei</taxon>
        <taxon>Percidae</taxon>
        <taxon>Percinae</taxon>
        <taxon>Perca</taxon>
    </lineage>
</organism>
<evidence type="ECO:0000256" key="8">
    <source>
        <dbReference type="SAM" id="MobiDB-lite"/>
    </source>
</evidence>
<dbReference type="PROSITE" id="PS50252">
    <property type="entry name" value="TBOX_3"/>
    <property type="match status" value="1"/>
</dbReference>
<dbReference type="GO" id="GO:0001708">
    <property type="term" value="P:cell fate specification"/>
    <property type="evidence" value="ECO:0007669"/>
    <property type="project" value="TreeGrafter"/>
</dbReference>
<feature type="compositionally biased region" description="Basic residues" evidence="8">
    <location>
        <begin position="2026"/>
        <end position="2037"/>
    </location>
</feature>
<feature type="domain" description="BHLH" evidence="10">
    <location>
        <begin position="1606"/>
        <end position="1655"/>
    </location>
</feature>
<dbReference type="PROSITE" id="PS50888">
    <property type="entry name" value="BHLH"/>
    <property type="match status" value="1"/>
</dbReference>
<dbReference type="InterPro" id="IPR036960">
    <property type="entry name" value="T-box_sf"/>
</dbReference>
<dbReference type="GO" id="GO:0000978">
    <property type="term" value="F:RNA polymerase II cis-regulatory region sequence-specific DNA binding"/>
    <property type="evidence" value="ECO:0007669"/>
    <property type="project" value="InterPro"/>
</dbReference>
<dbReference type="CDD" id="cd19682">
    <property type="entry name" value="bHLHzip_MGA_like"/>
    <property type="match status" value="1"/>
</dbReference>
<dbReference type="SUPFAM" id="SSF49417">
    <property type="entry name" value="p53-like transcription factors"/>
    <property type="match status" value="1"/>
</dbReference>
<dbReference type="SUPFAM" id="SSF47459">
    <property type="entry name" value="HLH, helix-loop-helix DNA-binding domain"/>
    <property type="match status" value="1"/>
</dbReference>
<proteinExistence type="predicted"/>
<dbReference type="InterPro" id="IPR032060">
    <property type="entry name" value="MGA_dom"/>
</dbReference>
<feature type="compositionally biased region" description="Low complexity" evidence="8">
    <location>
        <begin position="1844"/>
        <end position="1855"/>
    </location>
</feature>
<evidence type="ECO:0000256" key="3">
    <source>
        <dbReference type="ARBA" id="ARBA00023125"/>
    </source>
</evidence>
<comment type="subcellular location">
    <subcellularLocation>
        <location evidence="6">Nucleus</location>
    </subcellularLocation>
</comment>
<evidence type="ECO:0000256" key="7">
    <source>
        <dbReference type="SAM" id="Coils"/>
    </source>
</evidence>
<feature type="compositionally biased region" description="Polar residues" evidence="8">
    <location>
        <begin position="24"/>
        <end position="54"/>
    </location>
</feature>
<feature type="compositionally biased region" description="Polar residues" evidence="8">
    <location>
        <begin position="806"/>
        <end position="826"/>
    </location>
</feature>
<feature type="coiled-coil region" evidence="7">
    <location>
        <begin position="1645"/>
        <end position="1672"/>
    </location>
</feature>
<dbReference type="GO" id="GO:0000785">
    <property type="term" value="C:chromatin"/>
    <property type="evidence" value="ECO:0007669"/>
    <property type="project" value="TreeGrafter"/>
</dbReference>
<dbReference type="InterPro" id="IPR008967">
    <property type="entry name" value="p53-like_TF_DNA-bd_sf"/>
</dbReference>
<dbReference type="GO" id="GO:0046983">
    <property type="term" value="F:protein dimerization activity"/>
    <property type="evidence" value="ECO:0007669"/>
    <property type="project" value="InterPro"/>
</dbReference>
<evidence type="ECO:0000256" key="2">
    <source>
        <dbReference type="ARBA" id="ARBA00023015"/>
    </source>
</evidence>
<feature type="region of interest" description="Disordered" evidence="8">
    <location>
        <begin position="1902"/>
        <end position="1960"/>
    </location>
</feature>
<feature type="compositionally biased region" description="Basic and acidic residues" evidence="8">
    <location>
        <begin position="2178"/>
        <end position="2187"/>
    </location>
</feature>
<feature type="region of interest" description="Disordered" evidence="8">
    <location>
        <begin position="1282"/>
        <end position="1301"/>
    </location>
</feature>
<feature type="region of interest" description="Disordered" evidence="8">
    <location>
        <begin position="1167"/>
        <end position="1197"/>
    </location>
</feature>
<reference evidence="11 12" key="1">
    <citation type="submission" date="2019-01" db="EMBL/GenBank/DDBJ databases">
        <title>A chromosome-scale genome assembly of the yellow perch, Perca flavescens.</title>
        <authorList>
            <person name="Feron R."/>
            <person name="Morvezen R."/>
            <person name="Bestin A."/>
            <person name="Haffray P."/>
            <person name="Klopp C."/>
            <person name="Zahm M."/>
            <person name="Cabau C."/>
            <person name="Roques C."/>
            <person name="Donnadieu C."/>
            <person name="Bouchez O."/>
            <person name="Christie M."/>
            <person name="Larson W."/>
            <person name="Guiguen Y."/>
        </authorList>
    </citation>
    <scope>NUCLEOTIDE SEQUENCE [LARGE SCALE GENOMIC DNA]</scope>
    <source>
        <strain evidence="11">YP-PL-M2</strain>
        <tissue evidence="11">Blood</tissue>
    </source>
</reference>
<evidence type="ECO:0000256" key="1">
    <source>
        <dbReference type="ARBA" id="ARBA00022473"/>
    </source>
</evidence>
<feature type="compositionally biased region" description="Polar residues" evidence="8">
    <location>
        <begin position="1051"/>
        <end position="1064"/>
    </location>
</feature>
<comment type="caution">
    <text evidence="11">The sequence shown here is derived from an EMBL/GenBank/DDBJ whole genome shotgun (WGS) entry which is preliminary data.</text>
</comment>
<feature type="compositionally biased region" description="Polar residues" evidence="8">
    <location>
        <begin position="2141"/>
        <end position="2161"/>
    </location>
</feature>
<keyword evidence="2" id="KW-0805">Transcription regulation</keyword>
<keyword evidence="4" id="KW-0804">Transcription</keyword>
<evidence type="ECO:0000259" key="9">
    <source>
        <dbReference type="PROSITE" id="PS50252"/>
    </source>
</evidence>
<feature type="compositionally biased region" description="Acidic residues" evidence="8">
    <location>
        <begin position="1174"/>
        <end position="1184"/>
    </location>
</feature>
<feature type="region of interest" description="Disordered" evidence="8">
    <location>
        <begin position="1"/>
        <end position="54"/>
    </location>
</feature>
<name>A0A484C8J1_PERFV</name>
<feature type="region of interest" description="Disordered" evidence="8">
    <location>
        <begin position="1769"/>
        <end position="1869"/>
    </location>
</feature>
<sequence length="2201" mass="242250">MMPATDSKLTSMEDPRHALEKQEGSSTNIPSSVSPTIAFSSTSLDPNTTKPNLPSETMIEEKAVSMASNDCSLSLSSPAEASPAKPAAASPTFFGVTVEISPATSHIASASDSLKCTETNIVNISESPLLVSELPSTTFGSPDLENDFPTVLTFKGVSVTLENNSVWKQFYSCGTEMILTKQGRRMFPYCRYRLSGLDPNRLYSLVLSIVPSDQYRYRWSTSKWEVNGPAEHQAQGLIRAFSHHYSPARGSDWMGTLVSFYKLKLTNFSQDHAGHIILHSMHRYIPRLHVIPVPDGDILTPDQPVVMGPESMTFTFPQTEFMAVTTYQNFRITQLKINHNPFAKGFREDGNNSRLQRVTTEAQPVVETATQPSILKPAELCENKEKVVDLNTKKHSVSASLPNEQETRLVLKPIMSGPSSKDEPYVPCIRGKHALGELVLVQKRPLVEPHEETHAVRITPKVQRDLTAMISPTSNPGSSPGYRKRRKRINKRWANSRGREWKAAVTSPMLVHSTSTVAMQPELDDVEGLLFVSFTSKQALEVHFRDKPAKSTPSASPVSLTPVQFKERVEVISETDEEKIARLEAILLQDLRVFKHSQVIHPVLQEVGLKLSSLDPKKSIDLQYLGVHLPLPPPNLPEQGNAMALSPVDEGLSFISRTGKTRDMTKIKGWKNKFIRSKETTSSNCDGSQKNLSAFCSNMLDEYLENEAQYISERAAAFSTNSEGSVAYQLPVKSSSYVKTLDSVLKHRKATSKFPVGANRPCPLSHKPRLYSALASPIPFVAATPVQAEAQLQQFASAQPVAQGLSTYQPGTSQRPAGSVGQSQGMTHRPSGLTKLQLKLLQMEFESVSQGLGRTQLTSDRLSVALSVILTKQMLPSQVLKVAQYPKCKTMVPECGQEFCTLGCVCSSLQHLNRGPLHCRRPECMFGCACFKRKIVKQTSAGKSEQPIPPVYSMTNMEHVVQLRPGSHSNKLWNHSINDVDPEALLTPKRAPLYVPPIKVAAAKRSSVPRPMQPIREEDKDPVYKYLESMMTCARVREFNSKPPPEVSIELPTSTPNTTAKPQKTATDNLLEKYHRSLLTTVKKTAEKASQGTTNDEKEAKKQIEIQSACQWAKDREMVLEALCRRMNQNRLSRRFWVGPYCIRPVARIFMRKPSGSIVTYRVHISKPPKASDNDEDDYDDSDEEKQAHKSFDEDIDAEEDFGKNEDSDMRVGVTPFLSGVLSAGRLRAHTKPVGCQAYGLIQVNGKAYNQARLLLGNMGSLHPANRLAAFVTGRLRPPGGISLKNVQKSDPTNKITTPGTVHIKPAGTVVPPVIFARKINDLKTPTQPSAPLIQPDSWRKGSINLLQHSQNSSTVKPFVTGTRSSVSPFQNSSTSSPVSLTVSPSLKTPSFLGQSGTYSFRICPPANQGTRGQNLQGITLPGGFTLIQLPKPGADAASSEFVNTTNMAGVDKARPQKDALLNFGHVAADTDATCLSLDSLTGAKDLSSIKSVESGISPQLKCDQKMPTGESDETNNRKVESNLDIASEDLSSDSSDYCGDGDEDDEVVDIETVEEVRQGMAIAKLKEAISRAQKDSRYSSDGFASCRELNVQDPMDNEHDCKDNRRRNNHTKLERQRRSEQRVLFDRLQVVLRSDPRAPRLRLLSLAQKEIKNLVETSRHLEEKKRRLIRMQSIYVKELSLLSGKSDKLIKHKLTEICERQKIREKKREWSPFFSNLLQSRAALLQATTSQSKVQSTPLLQPDFCTAPSQANPPIKALNTMMSLLRSNLQRPPSQSTAQTPMPQSVCSLTQAKAPAPPQPDGQHQTKFEVQQETPGAPAQVSMPNSNTECSVAATHQVTAAQGGASPASSTPTSSRPPVQHPKPFPLPLIRSKTGRIILPSSLKPLGQGFYTLVVMEPKQKGEEGEDGSLANMKSSDMNSSQNQDKSFSEYDHLSDSESSRILEEDKTVQSPNSKPKCSGVKAPLAELALVNKSIFVPSVARQAVDNSPEEGTALGLNKTMACLSFTCVKQAPTSVEPDPSPAVVRRRRGRPRKHPVTPVSANERPAVAEDASKSVCESEASIPVKERQIENITYEVTKKQAENSPGMASDNPVSVKRGRGRPPKKKSAELWSSPVVRAGRSPSRSNEDSPVRFSHSPRTKSTGSPATTTLLRDVNTSRPLTRGALGKDFPSAKKRSWIDVEKDLEPELESESESESESE</sequence>
<feature type="region of interest" description="Disordered" evidence="8">
    <location>
        <begin position="1498"/>
        <end position="1545"/>
    </location>
</feature>
<gene>
    <name evidence="11" type="ORF">EPR50_G00186240</name>
</gene>
<dbReference type="Pfam" id="PF00907">
    <property type="entry name" value="T-box"/>
    <property type="match status" value="1"/>
</dbReference>
<keyword evidence="5 6" id="KW-0539">Nucleus</keyword>
<evidence type="ECO:0000256" key="4">
    <source>
        <dbReference type="ARBA" id="ARBA00023163"/>
    </source>
</evidence>
<keyword evidence="12" id="KW-1185">Reference proteome</keyword>
<dbReference type="PRINTS" id="PR00937">
    <property type="entry name" value="TBOX"/>
</dbReference>
<feature type="region of interest" description="Disordered" evidence="8">
    <location>
        <begin position="2013"/>
        <end position="2064"/>
    </location>
</feature>
<dbReference type="InterPro" id="IPR017956">
    <property type="entry name" value="AT_hook_DNA-bd_motif"/>
</dbReference>
<feature type="domain" description="T-box" evidence="9">
    <location>
        <begin position="161"/>
        <end position="348"/>
    </location>
</feature>
<feature type="compositionally biased region" description="Polar residues" evidence="8">
    <location>
        <begin position="1913"/>
        <end position="1927"/>
    </location>
</feature>
<feature type="compositionally biased region" description="Acidic residues" evidence="8">
    <location>
        <begin position="2188"/>
        <end position="2201"/>
    </location>
</feature>
<feature type="region of interest" description="Disordered" evidence="8">
    <location>
        <begin position="1595"/>
        <end position="1617"/>
    </location>
</feature>
<dbReference type="GO" id="GO:0000981">
    <property type="term" value="F:DNA-binding transcription factor activity, RNA polymerase II-specific"/>
    <property type="evidence" value="ECO:0007669"/>
    <property type="project" value="TreeGrafter"/>
</dbReference>
<dbReference type="GO" id="GO:0045893">
    <property type="term" value="P:positive regulation of DNA-templated transcription"/>
    <property type="evidence" value="ECO:0007669"/>
    <property type="project" value="InterPro"/>
</dbReference>
<dbReference type="InterPro" id="IPR036638">
    <property type="entry name" value="HLH_DNA-bd_sf"/>
</dbReference>
<dbReference type="GO" id="GO:0005634">
    <property type="term" value="C:nucleus"/>
    <property type="evidence" value="ECO:0007669"/>
    <property type="project" value="UniProtKB-SubCell"/>
</dbReference>
<evidence type="ECO:0000256" key="6">
    <source>
        <dbReference type="PROSITE-ProRule" id="PRU00201"/>
    </source>
</evidence>
<comment type="caution">
    <text evidence="6">Lacks conserved residue(s) required for the propagation of feature annotation.</text>
</comment>
<dbReference type="PANTHER" id="PTHR11267">
    <property type="entry name" value="T-BOX PROTEIN-RELATED"/>
    <property type="match status" value="1"/>
</dbReference>
<dbReference type="STRING" id="8167.A0A484C8J1"/>
<feature type="region of interest" description="Disordered" evidence="8">
    <location>
        <begin position="1041"/>
        <end position="1064"/>
    </location>
</feature>
<dbReference type="Gene3D" id="2.60.40.820">
    <property type="entry name" value="Transcription factor, T-box"/>
    <property type="match status" value="1"/>
</dbReference>
<evidence type="ECO:0000256" key="5">
    <source>
        <dbReference type="ARBA" id="ARBA00023242"/>
    </source>
</evidence>
<dbReference type="SMART" id="SM00384">
    <property type="entry name" value="AT_hook"/>
    <property type="match status" value="2"/>
</dbReference>